<dbReference type="AlphaFoldDB" id="A0A5K1IS71"/>
<evidence type="ECO:0000256" key="3">
    <source>
        <dbReference type="ARBA" id="ARBA00022578"/>
    </source>
</evidence>
<dbReference type="GO" id="GO:0003677">
    <property type="term" value="F:DNA binding"/>
    <property type="evidence" value="ECO:0007669"/>
    <property type="project" value="UniProtKB-KW"/>
</dbReference>
<organism evidence="6 7">
    <name type="scientific">Collinsella aerofaciens</name>
    <dbReference type="NCBI Taxonomy" id="74426"/>
    <lineage>
        <taxon>Bacteria</taxon>
        <taxon>Bacillati</taxon>
        <taxon>Actinomycetota</taxon>
        <taxon>Coriobacteriia</taxon>
        <taxon>Coriobacteriales</taxon>
        <taxon>Coriobacteriaceae</taxon>
        <taxon>Collinsella</taxon>
    </lineage>
</organism>
<reference evidence="6 7" key="1">
    <citation type="submission" date="2019-10" db="EMBL/GenBank/DDBJ databases">
        <authorList>
            <person name="Wolf R A."/>
        </authorList>
    </citation>
    <scope>NUCLEOTIDE SEQUENCE [LARGE SCALE GENOMIC DNA]</scope>
    <source>
        <strain evidence="6">Collinsella_aerofaciens_AK_138A</strain>
    </source>
</reference>
<evidence type="ECO:0000256" key="2">
    <source>
        <dbReference type="ARBA" id="ARBA00010961"/>
    </source>
</evidence>
<protein>
    <submittedName>
        <fullName evidence="6">Transposase, Mutator family</fullName>
    </submittedName>
</protein>
<evidence type="ECO:0000256" key="4">
    <source>
        <dbReference type="ARBA" id="ARBA00023125"/>
    </source>
</evidence>
<dbReference type="EMBL" id="CABWIH010000029">
    <property type="protein sequence ID" value="VWL91305.1"/>
    <property type="molecule type" value="Genomic_DNA"/>
</dbReference>
<comment type="function">
    <text evidence="1">Required for the transposition of the insertion element.</text>
</comment>
<sequence>MEILSDPTPDMLAMPQFDDGAIDMQELLRRLAERVVNAVVDAEADQLCGGGTNGRKVQRVAEKMGVSRPSKDQVSAIASSLDADIDELCSRPLDGEPVPYVWLDATYVEC</sequence>
<dbReference type="GO" id="GO:0004803">
    <property type="term" value="F:transposase activity"/>
    <property type="evidence" value="ECO:0007669"/>
    <property type="project" value="InterPro"/>
</dbReference>
<dbReference type="Pfam" id="PF00872">
    <property type="entry name" value="Transposase_mut"/>
    <property type="match status" value="1"/>
</dbReference>
<dbReference type="InterPro" id="IPR001207">
    <property type="entry name" value="Transposase_mutator"/>
</dbReference>
<dbReference type="Proteomes" id="UP000330807">
    <property type="component" value="Unassembled WGS sequence"/>
</dbReference>
<evidence type="ECO:0000313" key="7">
    <source>
        <dbReference type="Proteomes" id="UP000330807"/>
    </source>
</evidence>
<gene>
    <name evidence="6" type="ORF">LMKDKBCB_01299</name>
</gene>
<keyword evidence="3" id="KW-0815">Transposition</keyword>
<dbReference type="RefSeq" id="WP_373455077.1">
    <property type="nucleotide sequence ID" value="NZ_CABWIH010000029.1"/>
</dbReference>
<proteinExistence type="inferred from homology"/>
<evidence type="ECO:0000256" key="5">
    <source>
        <dbReference type="ARBA" id="ARBA00023172"/>
    </source>
</evidence>
<evidence type="ECO:0000256" key="1">
    <source>
        <dbReference type="ARBA" id="ARBA00002190"/>
    </source>
</evidence>
<dbReference type="GO" id="GO:0006313">
    <property type="term" value="P:DNA transposition"/>
    <property type="evidence" value="ECO:0007669"/>
    <property type="project" value="InterPro"/>
</dbReference>
<keyword evidence="5" id="KW-0233">DNA recombination</keyword>
<name>A0A5K1IS71_9ACTN</name>
<evidence type="ECO:0000313" key="6">
    <source>
        <dbReference type="EMBL" id="VWL91305.1"/>
    </source>
</evidence>
<accession>A0A5K1IS71</accession>
<keyword evidence="4" id="KW-0238">DNA-binding</keyword>
<comment type="similarity">
    <text evidence="2">Belongs to the transposase mutator family.</text>
</comment>